<protein>
    <submittedName>
        <fullName evidence="1">Uncharacterized protein</fullName>
    </submittedName>
</protein>
<name>A0A386WGQ6_9ACTN</name>
<organism evidence="1 2">
    <name type="scientific">Micromonospora tulbaghiae</name>
    <dbReference type="NCBI Taxonomy" id="479978"/>
    <lineage>
        <taxon>Bacteria</taxon>
        <taxon>Bacillati</taxon>
        <taxon>Actinomycetota</taxon>
        <taxon>Actinomycetes</taxon>
        <taxon>Micromonosporales</taxon>
        <taxon>Micromonosporaceae</taxon>
        <taxon>Micromonospora</taxon>
    </lineage>
</organism>
<gene>
    <name evidence="1" type="ORF">CSH63_03980</name>
</gene>
<sequence>MIMSLQDGEAAREMERINRALDAVRTHLAALDRAADVRELREKQTNSPLLTLVEQAGESAARVTQYLRKQSRV</sequence>
<dbReference type="EMBL" id="CP024087">
    <property type="protein sequence ID" value="AYF26640.1"/>
    <property type="molecule type" value="Genomic_DNA"/>
</dbReference>
<reference evidence="1 2" key="1">
    <citation type="submission" date="2017-10" db="EMBL/GenBank/DDBJ databases">
        <title>Integration of genomic and chemical information greatly accelerates assignment of the full stereostructure of myelolactone, a potent inhibitor of myeloma from a marine-derived Micromonospora.</title>
        <authorList>
            <person name="Kim M.C."/>
            <person name="Machado H."/>
            <person name="Jensen P.R."/>
            <person name="Fenical W."/>
        </authorList>
    </citation>
    <scope>NUCLEOTIDE SEQUENCE [LARGE SCALE GENOMIC DNA]</scope>
    <source>
        <strain evidence="1 2">CNY-010</strain>
    </source>
</reference>
<evidence type="ECO:0000313" key="1">
    <source>
        <dbReference type="EMBL" id="AYF26640.1"/>
    </source>
</evidence>
<proteinExistence type="predicted"/>
<dbReference type="Proteomes" id="UP000267804">
    <property type="component" value="Chromosome"/>
</dbReference>
<dbReference type="KEGG" id="mtua:CSH63_03980"/>
<evidence type="ECO:0000313" key="2">
    <source>
        <dbReference type="Proteomes" id="UP000267804"/>
    </source>
</evidence>
<accession>A0A386WGQ6</accession>
<dbReference type="AlphaFoldDB" id="A0A386WGQ6"/>